<dbReference type="Proteomes" id="UP001592531">
    <property type="component" value="Unassembled WGS sequence"/>
</dbReference>
<comment type="catalytic activity">
    <reaction evidence="6">
        <text>2 a quinone + NADH + H(+) = 2 a 1,4-benzosemiquinone + NAD(+)</text>
        <dbReference type="Rhea" id="RHEA:65952"/>
        <dbReference type="ChEBI" id="CHEBI:15378"/>
        <dbReference type="ChEBI" id="CHEBI:57540"/>
        <dbReference type="ChEBI" id="CHEBI:57945"/>
        <dbReference type="ChEBI" id="CHEBI:132124"/>
        <dbReference type="ChEBI" id="CHEBI:134225"/>
    </reaction>
</comment>
<feature type="domain" description="Flavodoxin-like fold" evidence="7">
    <location>
        <begin position="3"/>
        <end position="176"/>
    </location>
</feature>
<dbReference type="InterPro" id="IPR003680">
    <property type="entry name" value="Flavodoxin_fold"/>
</dbReference>
<reference evidence="8 9" key="1">
    <citation type="submission" date="2024-09" db="EMBL/GenBank/DDBJ databases">
        <authorList>
            <person name="Lee S.D."/>
        </authorList>
    </citation>
    <scope>NUCLEOTIDE SEQUENCE [LARGE SCALE GENOMIC DNA]</scope>
    <source>
        <strain evidence="8 9">N8-3</strain>
    </source>
</reference>
<evidence type="ECO:0000313" key="9">
    <source>
        <dbReference type="Proteomes" id="UP001592531"/>
    </source>
</evidence>
<dbReference type="EC" id="1.7.1.17" evidence="6"/>
<dbReference type="SUPFAM" id="SSF52218">
    <property type="entry name" value="Flavoproteins"/>
    <property type="match status" value="1"/>
</dbReference>
<comment type="function">
    <text evidence="6">Also exhibits azoreductase activity. Catalyzes the reductive cleavage of the azo bond in aromatic azo compounds to the corresponding amines.</text>
</comment>
<keyword evidence="9" id="KW-1185">Reference proteome</keyword>
<evidence type="ECO:0000313" key="8">
    <source>
        <dbReference type="EMBL" id="MFC1421396.1"/>
    </source>
</evidence>
<feature type="binding site" evidence="6">
    <location>
        <position position="10"/>
    </location>
    <ligand>
        <name>FMN</name>
        <dbReference type="ChEBI" id="CHEBI:58210"/>
    </ligand>
</feature>
<dbReference type="Pfam" id="PF02525">
    <property type="entry name" value="Flavodoxin_2"/>
    <property type="match status" value="1"/>
</dbReference>
<name>A0ABV6W5Z0_9ACTN</name>
<evidence type="ECO:0000256" key="5">
    <source>
        <dbReference type="ARBA" id="ARBA00048542"/>
    </source>
</evidence>
<dbReference type="EMBL" id="JBHFAB010000039">
    <property type="protein sequence ID" value="MFC1421396.1"/>
    <property type="molecule type" value="Genomic_DNA"/>
</dbReference>
<comment type="caution">
    <text evidence="6">Lacks conserved residue(s) required for the propagation of feature annotation.</text>
</comment>
<dbReference type="HAMAP" id="MF_01216">
    <property type="entry name" value="Azoreductase_type1"/>
    <property type="match status" value="1"/>
</dbReference>
<proteinExistence type="inferred from homology"/>
<dbReference type="InterPro" id="IPR050104">
    <property type="entry name" value="FMN-dep_NADH:Q_OxRdtase_AzoR1"/>
</dbReference>
<keyword evidence="2 6" id="KW-0288">FMN</keyword>
<dbReference type="InterPro" id="IPR029039">
    <property type="entry name" value="Flavoprotein-like_sf"/>
</dbReference>
<dbReference type="RefSeq" id="WP_380544533.1">
    <property type="nucleotide sequence ID" value="NZ_JBHFAB010000039.1"/>
</dbReference>
<evidence type="ECO:0000256" key="3">
    <source>
        <dbReference type="ARBA" id="ARBA00023002"/>
    </source>
</evidence>
<accession>A0ABV6W5Z0</accession>
<comment type="cofactor">
    <cofactor evidence="6">
        <name>FMN</name>
        <dbReference type="ChEBI" id="CHEBI:58210"/>
    </cofactor>
    <text evidence="6">Binds 1 FMN per subunit.</text>
</comment>
<feature type="binding site" evidence="6">
    <location>
        <begin position="16"/>
        <end position="18"/>
    </location>
    <ligand>
        <name>FMN</name>
        <dbReference type="ChEBI" id="CHEBI:58210"/>
    </ligand>
</feature>
<dbReference type="Gene3D" id="3.40.50.360">
    <property type="match status" value="1"/>
</dbReference>
<keyword evidence="4 6" id="KW-0520">NAD</keyword>
<keyword evidence="3 6" id="KW-0560">Oxidoreductase</keyword>
<comment type="catalytic activity">
    <reaction evidence="5">
        <text>N,N-dimethyl-1,4-phenylenediamine + anthranilate + 2 NAD(+) = 2-(4-dimethylaminophenyl)diazenylbenzoate + 2 NADH + 2 H(+)</text>
        <dbReference type="Rhea" id="RHEA:55872"/>
        <dbReference type="ChEBI" id="CHEBI:15378"/>
        <dbReference type="ChEBI" id="CHEBI:15783"/>
        <dbReference type="ChEBI" id="CHEBI:16567"/>
        <dbReference type="ChEBI" id="CHEBI:57540"/>
        <dbReference type="ChEBI" id="CHEBI:57945"/>
        <dbReference type="ChEBI" id="CHEBI:71579"/>
        <dbReference type="EC" id="1.7.1.17"/>
    </reaction>
    <physiologicalReaction direction="right-to-left" evidence="5">
        <dbReference type="Rhea" id="RHEA:55874"/>
    </physiologicalReaction>
</comment>
<keyword evidence="1 6" id="KW-0285">Flavoprotein</keyword>
<evidence type="ECO:0000256" key="6">
    <source>
        <dbReference type="HAMAP-Rule" id="MF_01216"/>
    </source>
</evidence>
<gene>
    <name evidence="6" type="primary">azoR</name>
    <name evidence="8" type="ORF">ACEZDE_32855</name>
</gene>
<sequence>MAHLLHIDSSALVSGSVSKEISTTFRKSWEQAHPDGTVTYRDLGVDPVGPLLEAGITAGFTPEDARTPEQVAALAAREALVQEVLEADAFLLSVPMYNWGVPATFKAWLDQVLVMGRTAAPAGTPPLAGRPTTVVLSYGGGYDAGTPRAGWDFVQPYLETVLGKAMGLDLTVIKAQLTLAERNPAMAELIPASLQQKEAAHAATGEHARTVAAALAV</sequence>
<feature type="binding site" evidence="6">
    <location>
        <begin position="137"/>
        <end position="140"/>
    </location>
    <ligand>
        <name>FMN</name>
        <dbReference type="ChEBI" id="CHEBI:58210"/>
    </ligand>
</feature>
<evidence type="ECO:0000256" key="4">
    <source>
        <dbReference type="ARBA" id="ARBA00023027"/>
    </source>
</evidence>
<evidence type="ECO:0000256" key="2">
    <source>
        <dbReference type="ARBA" id="ARBA00022643"/>
    </source>
</evidence>
<dbReference type="PANTHER" id="PTHR43741">
    <property type="entry name" value="FMN-DEPENDENT NADH-AZOREDUCTASE 1"/>
    <property type="match status" value="1"/>
</dbReference>
<comment type="function">
    <text evidence="6">Quinone reductase that provides resistance to thiol-specific stress caused by electrophilic quinones.</text>
</comment>
<dbReference type="PANTHER" id="PTHR43741:SF4">
    <property type="entry name" value="FMN-DEPENDENT NADH:QUINONE OXIDOREDUCTASE"/>
    <property type="match status" value="1"/>
</dbReference>
<comment type="similarity">
    <text evidence="6">Belongs to the azoreductase type 1 family.</text>
</comment>
<evidence type="ECO:0000259" key="7">
    <source>
        <dbReference type="Pfam" id="PF02525"/>
    </source>
</evidence>
<protein>
    <recommendedName>
        <fullName evidence="6">FMN dependent NADH:quinone oxidoreductase</fullName>
        <ecNumber evidence="6">1.6.5.-</ecNumber>
    </recommendedName>
    <alternativeName>
        <fullName evidence="6">Azo-dye reductase</fullName>
    </alternativeName>
    <alternativeName>
        <fullName evidence="6">FMN-dependent NADH-azo compound oxidoreductase</fullName>
    </alternativeName>
    <alternativeName>
        <fullName evidence="6">FMN-dependent NADH-azoreductase</fullName>
        <ecNumber evidence="6">1.7.1.17</ecNumber>
    </alternativeName>
</protein>
<evidence type="ECO:0000256" key="1">
    <source>
        <dbReference type="ARBA" id="ARBA00022630"/>
    </source>
</evidence>
<organism evidence="8 9">
    <name type="scientific">Streptacidiphilus cavernicola</name>
    <dbReference type="NCBI Taxonomy" id="3342716"/>
    <lineage>
        <taxon>Bacteria</taxon>
        <taxon>Bacillati</taxon>
        <taxon>Actinomycetota</taxon>
        <taxon>Actinomycetes</taxon>
        <taxon>Kitasatosporales</taxon>
        <taxon>Streptomycetaceae</taxon>
        <taxon>Streptacidiphilus</taxon>
    </lineage>
</organism>
<dbReference type="InterPro" id="IPR023048">
    <property type="entry name" value="NADH:quinone_OxRdtase_FMN_depd"/>
</dbReference>
<comment type="subunit">
    <text evidence="6">Homodimer.</text>
</comment>
<comment type="caution">
    <text evidence="8">The sequence shown here is derived from an EMBL/GenBank/DDBJ whole genome shotgun (WGS) entry which is preliminary data.</text>
</comment>
<dbReference type="EC" id="1.6.5.-" evidence="6"/>